<protein>
    <submittedName>
        <fullName evidence="1">Uncharacterized protein</fullName>
    </submittedName>
</protein>
<evidence type="ECO:0000313" key="1">
    <source>
        <dbReference type="EMBL" id="EEP61468.1"/>
    </source>
</evidence>
<name>C4FHI9_9AQUI</name>
<dbReference type="RefSeq" id="WP_007545355.1">
    <property type="nucleotide sequence ID" value="NZ_ABZS01000001.1"/>
</dbReference>
<organism evidence="1 2">
    <name type="scientific">Sulfurihydrogenibium yellowstonense SS-5</name>
    <dbReference type="NCBI Taxonomy" id="432331"/>
    <lineage>
        <taxon>Bacteria</taxon>
        <taxon>Pseudomonadati</taxon>
        <taxon>Aquificota</taxon>
        <taxon>Aquificia</taxon>
        <taxon>Aquificales</taxon>
        <taxon>Hydrogenothermaceae</taxon>
        <taxon>Sulfurihydrogenibium</taxon>
    </lineage>
</organism>
<sequence length="46" mass="5441">MCSKELIERVEELAKVYSKVITSLDSKEKKIEIFESYYKILTTLQI</sequence>
<evidence type="ECO:0000313" key="2">
    <source>
        <dbReference type="Proteomes" id="UP000005540"/>
    </source>
</evidence>
<dbReference type="Proteomes" id="UP000005540">
    <property type="component" value="Unassembled WGS sequence"/>
</dbReference>
<keyword evidence="2" id="KW-1185">Reference proteome</keyword>
<dbReference type="EMBL" id="ABZS01000001">
    <property type="protein sequence ID" value="EEP61468.1"/>
    <property type="molecule type" value="Genomic_DNA"/>
</dbReference>
<dbReference type="AlphaFoldDB" id="C4FHI9"/>
<gene>
    <name evidence="1" type="ORF">SULYE_0017</name>
</gene>
<reference evidence="1 2" key="1">
    <citation type="submission" date="2009-04" db="EMBL/GenBank/DDBJ databases">
        <authorList>
            <person name="Reysenbach A.-L."/>
            <person name="Heidelberg J.F."/>
            <person name="Nelson W.C."/>
        </authorList>
    </citation>
    <scope>NUCLEOTIDE SEQUENCE [LARGE SCALE GENOMIC DNA]</scope>
    <source>
        <strain evidence="1 2">SS-5</strain>
    </source>
</reference>
<comment type="caution">
    <text evidence="1">The sequence shown here is derived from an EMBL/GenBank/DDBJ whole genome shotgun (WGS) entry which is preliminary data.</text>
</comment>
<proteinExistence type="predicted"/>
<accession>C4FHI9</accession>